<dbReference type="PANTHER" id="PTHR23179:SF28">
    <property type="entry name" value="RHO GTPASE-ACTIVATING PROTEIN 20"/>
    <property type="match status" value="1"/>
</dbReference>
<gene>
    <name evidence="4" type="ORF">AMECASPLE_007124</name>
</gene>
<evidence type="ECO:0000256" key="1">
    <source>
        <dbReference type="SAM" id="MobiDB-lite"/>
    </source>
</evidence>
<sequence>MYTALMESMSPQQWSMGQNRSDSLTGDGKVLLENKKKMKTLAQRRQSAPSLVISKALTRSRSASREICMIPVSPESCPLVQAFVAEYPGRLFLGHAQTQLKTGLQIQERHLFLFSDTLLVAKAKSPTHFKVKAQVRVCEMWTANCMDEVCEGSTNPERSFVMGWPTCNFVATFSSEEIKDKWLALINGWTNEGKEKDDPKTIPLKIFAKDVGNCAYAKTLAVNNSDSTNDVIRMALQQFGISGYVKDHRLWVSSCKDDPPYPLIGEKFIFKTLLQYFCYLRFMIRFKLRKKRR</sequence>
<dbReference type="Pfam" id="PF22286">
    <property type="entry name" value="RHG20_PH"/>
    <property type="match status" value="1"/>
</dbReference>
<keyword evidence="5" id="KW-1185">Reference proteome</keyword>
<organism evidence="4 5">
    <name type="scientific">Ameca splendens</name>
    <dbReference type="NCBI Taxonomy" id="208324"/>
    <lineage>
        <taxon>Eukaryota</taxon>
        <taxon>Metazoa</taxon>
        <taxon>Chordata</taxon>
        <taxon>Craniata</taxon>
        <taxon>Vertebrata</taxon>
        <taxon>Euteleostomi</taxon>
        <taxon>Actinopterygii</taxon>
        <taxon>Neopterygii</taxon>
        <taxon>Teleostei</taxon>
        <taxon>Neoteleostei</taxon>
        <taxon>Acanthomorphata</taxon>
        <taxon>Ovalentaria</taxon>
        <taxon>Atherinomorphae</taxon>
        <taxon>Cyprinodontiformes</taxon>
        <taxon>Goodeidae</taxon>
        <taxon>Ameca</taxon>
    </lineage>
</organism>
<dbReference type="EMBL" id="JAHRIP010009761">
    <property type="protein sequence ID" value="MEQ2283054.1"/>
    <property type="molecule type" value="Genomic_DNA"/>
</dbReference>
<proteinExistence type="predicted"/>
<name>A0ABV0XNK8_9TELE</name>
<dbReference type="InterPro" id="IPR029071">
    <property type="entry name" value="Ubiquitin-like_domsf"/>
</dbReference>
<reference evidence="4 5" key="1">
    <citation type="submission" date="2021-06" db="EMBL/GenBank/DDBJ databases">
        <authorList>
            <person name="Palmer J.M."/>
        </authorList>
    </citation>
    <scope>NUCLEOTIDE SEQUENCE [LARGE SCALE GENOMIC DNA]</scope>
    <source>
        <strain evidence="4 5">AS_MEX2019</strain>
        <tissue evidence="4">Muscle</tissue>
    </source>
</reference>
<dbReference type="SUPFAM" id="SSF54236">
    <property type="entry name" value="Ubiquitin-like"/>
    <property type="match status" value="1"/>
</dbReference>
<evidence type="ECO:0000259" key="2">
    <source>
        <dbReference type="Pfam" id="PF00788"/>
    </source>
</evidence>
<dbReference type="SUPFAM" id="SSF50729">
    <property type="entry name" value="PH domain-like"/>
    <property type="match status" value="1"/>
</dbReference>
<evidence type="ECO:0000313" key="4">
    <source>
        <dbReference type="EMBL" id="MEQ2283054.1"/>
    </source>
</evidence>
<evidence type="ECO:0000259" key="3">
    <source>
        <dbReference type="Pfam" id="PF22286"/>
    </source>
</evidence>
<dbReference type="PANTHER" id="PTHR23179">
    <property type="entry name" value="T-CELL ACTIVATION RHO GTPASE ACTIVATING PROTEIN-RELATED"/>
    <property type="match status" value="1"/>
</dbReference>
<dbReference type="Pfam" id="PF00788">
    <property type="entry name" value="RA"/>
    <property type="match status" value="1"/>
</dbReference>
<dbReference type="InterPro" id="IPR047887">
    <property type="entry name" value="ARHGAP20_PH"/>
</dbReference>
<feature type="region of interest" description="Disordered" evidence="1">
    <location>
        <begin position="1"/>
        <end position="22"/>
    </location>
</feature>
<protein>
    <submittedName>
        <fullName evidence="4">Uncharacterized protein</fullName>
    </submittedName>
</protein>
<dbReference type="InterPro" id="IPR000159">
    <property type="entry name" value="RA_dom"/>
</dbReference>
<dbReference type="Gene3D" id="2.30.29.30">
    <property type="entry name" value="Pleckstrin-homology domain (PH domain)/Phosphotyrosine-binding domain (PTB)"/>
    <property type="match status" value="1"/>
</dbReference>
<comment type="caution">
    <text evidence="4">The sequence shown here is derived from an EMBL/GenBank/DDBJ whole genome shotgun (WGS) entry which is preliminary data.</text>
</comment>
<feature type="domain" description="Ras-associating" evidence="2">
    <location>
        <begin position="203"/>
        <end position="272"/>
    </location>
</feature>
<dbReference type="CDD" id="cd13319">
    <property type="entry name" value="PH_RARhoGAP"/>
    <property type="match status" value="1"/>
</dbReference>
<accession>A0ABV0XNK8</accession>
<feature type="compositionally biased region" description="Polar residues" evidence="1">
    <location>
        <begin position="9"/>
        <end position="22"/>
    </location>
</feature>
<feature type="domain" description="ARHGAP20 PH" evidence="3">
    <location>
        <begin position="92"/>
        <end position="183"/>
    </location>
</feature>
<evidence type="ECO:0000313" key="5">
    <source>
        <dbReference type="Proteomes" id="UP001469553"/>
    </source>
</evidence>
<dbReference type="InterPro" id="IPR011993">
    <property type="entry name" value="PH-like_dom_sf"/>
</dbReference>
<dbReference type="Proteomes" id="UP001469553">
    <property type="component" value="Unassembled WGS sequence"/>
</dbReference>